<proteinExistence type="predicted"/>
<dbReference type="AlphaFoldDB" id="A0AAE0KBM4"/>
<gene>
    <name evidence="2" type="ORF">B0T24DRAFT_719725</name>
</gene>
<accession>A0AAE0KBM4</accession>
<sequence length="434" mass="48405">MDPVTVLALVKTCILGLEKIHEYSSEYQRAELKVLGLAAECGMVEEAIGKMGGLYSANRSASGDGIEEVNRTLANCERQFRVLLDKLQPVLALVDNPNPSKRRIRLRITATWKRDEIDDFRKSIHGLAITATFMLQTVSQGSNNEILETNREILGILRSKEFRQLLKKSDDETESLSVAYDQESKLYRARRSDHDARAESIIDDKEFPFDGELFTGRAYRDVYPRWKRPQFISDRDQLEGSGHTSQSPSPSPSPSFRTAEGPRSASLPPLPSPSFKTAEGSRSVSPLPLPLPSPSLSFKTTESKGKTPNSYLPAEEGSSEDGLDGTDQVESYEEALPKVSSDVVHAKDVNNVIKKFQGWYGQRIDIWVCSSSYSSNPSELLEAKVKRADAVYSEICADVEAWSRGSGMSEEELDTVDYLRQTLAEIQELKAWPQ</sequence>
<evidence type="ECO:0000313" key="2">
    <source>
        <dbReference type="EMBL" id="KAK3372931.1"/>
    </source>
</evidence>
<name>A0AAE0KBM4_9PEZI</name>
<feature type="region of interest" description="Disordered" evidence="1">
    <location>
        <begin position="236"/>
        <end position="326"/>
    </location>
</feature>
<comment type="caution">
    <text evidence="2">The sequence shown here is derived from an EMBL/GenBank/DDBJ whole genome shotgun (WGS) entry which is preliminary data.</text>
</comment>
<evidence type="ECO:0000256" key="1">
    <source>
        <dbReference type="SAM" id="MobiDB-lite"/>
    </source>
</evidence>
<dbReference type="Proteomes" id="UP001287356">
    <property type="component" value="Unassembled WGS sequence"/>
</dbReference>
<reference evidence="2" key="1">
    <citation type="journal article" date="2023" name="Mol. Phylogenet. Evol.">
        <title>Genome-scale phylogeny and comparative genomics of the fungal order Sordariales.</title>
        <authorList>
            <person name="Hensen N."/>
            <person name="Bonometti L."/>
            <person name="Westerberg I."/>
            <person name="Brannstrom I.O."/>
            <person name="Guillou S."/>
            <person name="Cros-Aarteil S."/>
            <person name="Calhoun S."/>
            <person name="Haridas S."/>
            <person name="Kuo A."/>
            <person name="Mondo S."/>
            <person name="Pangilinan J."/>
            <person name="Riley R."/>
            <person name="LaButti K."/>
            <person name="Andreopoulos B."/>
            <person name="Lipzen A."/>
            <person name="Chen C."/>
            <person name="Yan M."/>
            <person name="Daum C."/>
            <person name="Ng V."/>
            <person name="Clum A."/>
            <person name="Steindorff A."/>
            <person name="Ohm R.A."/>
            <person name="Martin F."/>
            <person name="Silar P."/>
            <person name="Natvig D.O."/>
            <person name="Lalanne C."/>
            <person name="Gautier V."/>
            <person name="Ament-Velasquez S.L."/>
            <person name="Kruys A."/>
            <person name="Hutchinson M.I."/>
            <person name="Powell A.J."/>
            <person name="Barry K."/>
            <person name="Miller A.N."/>
            <person name="Grigoriev I.V."/>
            <person name="Debuchy R."/>
            <person name="Gladieux P."/>
            <person name="Hiltunen Thoren M."/>
            <person name="Johannesson H."/>
        </authorList>
    </citation>
    <scope>NUCLEOTIDE SEQUENCE</scope>
    <source>
        <strain evidence="2">CBS 958.72</strain>
    </source>
</reference>
<evidence type="ECO:0000313" key="3">
    <source>
        <dbReference type="Proteomes" id="UP001287356"/>
    </source>
</evidence>
<dbReference type="EMBL" id="JAULSN010000004">
    <property type="protein sequence ID" value="KAK3372931.1"/>
    <property type="molecule type" value="Genomic_DNA"/>
</dbReference>
<organism evidence="2 3">
    <name type="scientific">Lasiosphaeria ovina</name>
    <dbReference type="NCBI Taxonomy" id="92902"/>
    <lineage>
        <taxon>Eukaryota</taxon>
        <taxon>Fungi</taxon>
        <taxon>Dikarya</taxon>
        <taxon>Ascomycota</taxon>
        <taxon>Pezizomycotina</taxon>
        <taxon>Sordariomycetes</taxon>
        <taxon>Sordariomycetidae</taxon>
        <taxon>Sordariales</taxon>
        <taxon>Lasiosphaeriaceae</taxon>
        <taxon>Lasiosphaeria</taxon>
    </lineage>
</organism>
<protein>
    <recommendedName>
        <fullName evidence="4">Fungal N-terminal domain-containing protein</fullName>
    </recommendedName>
</protein>
<keyword evidence="3" id="KW-1185">Reference proteome</keyword>
<reference evidence="2" key="2">
    <citation type="submission" date="2023-06" db="EMBL/GenBank/DDBJ databases">
        <authorList>
            <consortium name="Lawrence Berkeley National Laboratory"/>
            <person name="Haridas S."/>
            <person name="Hensen N."/>
            <person name="Bonometti L."/>
            <person name="Westerberg I."/>
            <person name="Brannstrom I.O."/>
            <person name="Guillou S."/>
            <person name="Cros-Aarteil S."/>
            <person name="Calhoun S."/>
            <person name="Kuo A."/>
            <person name="Mondo S."/>
            <person name="Pangilinan J."/>
            <person name="Riley R."/>
            <person name="Labutti K."/>
            <person name="Andreopoulos B."/>
            <person name="Lipzen A."/>
            <person name="Chen C."/>
            <person name="Yanf M."/>
            <person name="Daum C."/>
            <person name="Ng V."/>
            <person name="Clum A."/>
            <person name="Steindorff A."/>
            <person name="Ohm R."/>
            <person name="Martin F."/>
            <person name="Silar P."/>
            <person name="Natvig D."/>
            <person name="Lalanne C."/>
            <person name="Gautier V."/>
            <person name="Ament-Velasquez S.L."/>
            <person name="Kruys A."/>
            <person name="Hutchinson M.I."/>
            <person name="Powell A.J."/>
            <person name="Barry K."/>
            <person name="Miller A.N."/>
            <person name="Grigoriev I.V."/>
            <person name="Debuchy R."/>
            <person name="Gladieux P."/>
            <person name="Thoren M.H."/>
            <person name="Johannesson H."/>
        </authorList>
    </citation>
    <scope>NUCLEOTIDE SEQUENCE</scope>
    <source>
        <strain evidence="2">CBS 958.72</strain>
    </source>
</reference>
<evidence type="ECO:0008006" key="4">
    <source>
        <dbReference type="Google" id="ProtNLM"/>
    </source>
</evidence>